<dbReference type="Pfam" id="PF13231">
    <property type="entry name" value="PMT_2"/>
    <property type="match status" value="1"/>
</dbReference>
<feature type="transmembrane region" description="Helical" evidence="8">
    <location>
        <begin position="7"/>
        <end position="28"/>
    </location>
</feature>
<feature type="transmembrane region" description="Helical" evidence="8">
    <location>
        <begin position="99"/>
        <end position="118"/>
    </location>
</feature>
<sequence length="512" mass="59196">MSRNEKLLWIVLIGIKLLVPFLVPAGAFELHRDEYLYYAQGQHLAPGFLENPPMVGFLGWLSSLAGGGFFAIRLWPAVFGAATLWLALKICRGFGGGPYAQLLTGIGFLLSAFLRIHILFQPNFLDIFFWTLAAWFTQRYLLRQQRRDLFALAVTLALGWWAKYSVLFFVLALFGAIVLSPQRRWLARRDFWLAITLGLVLILPNIYWQWQQNWPLVHHMEELRETQLKYLSKTTFLKEQLLMFLPACFLWIGGLWWLLRSSRFRVFGLLYLGVLVLLMLGSGKGYYALGIYPMMLAAGGAWMESLLGRTVNLRVAAALLILVIGFPIIFLMLPLQAPREMAAFNERWGFRDIGILRWEDLRDHELQQDFADMLGWKEIARKTYDFYDALPSSVQDSTVIYARNYGYAGSLLYYVKDKRFRRSLICDNGTFLLWIPERLPYRHLLFVGEERPPKSDSVFEHFGNITVVDSCTNPLSRQYGTQILFFENADTTAFPLAGRGLQEMKAKFRRQR</sequence>
<feature type="transmembrane region" description="Helical" evidence="8">
    <location>
        <begin position="241"/>
        <end position="258"/>
    </location>
</feature>
<feature type="transmembrane region" description="Helical" evidence="8">
    <location>
        <begin position="264"/>
        <end position="281"/>
    </location>
</feature>
<dbReference type="RefSeq" id="WP_131449933.1">
    <property type="nucleotide sequence ID" value="NZ_SJZI01000046.1"/>
</dbReference>
<dbReference type="PANTHER" id="PTHR33908:SF11">
    <property type="entry name" value="MEMBRANE PROTEIN"/>
    <property type="match status" value="1"/>
</dbReference>
<evidence type="ECO:0000313" key="11">
    <source>
        <dbReference type="Proteomes" id="UP000295334"/>
    </source>
</evidence>
<feature type="transmembrane region" description="Helical" evidence="8">
    <location>
        <begin position="286"/>
        <end position="303"/>
    </location>
</feature>
<keyword evidence="3" id="KW-0328">Glycosyltransferase</keyword>
<dbReference type="Proteomes" id="UP000295334">
    <property type="component" value="Unassembled WGS sequence"/>
</dbReference>
<dbReference type="AlphaFoldDB" id="A0A4R1B7W7"/>
<feature type="transmembrane region" description="Helical" evidence="8">
    <location>
        <begin position="149"/>
        <end position="179"/>
    </location>
</feature>
<proteinExistence type="predicted"/>
<organism evidence="10 11">
    <name type="scientific">Flaviaesturariibacter flavus</name>
    <dbReference type="NCBI Taxonomy" id="2502780"/>
    <lineage>
        <taxon>Bacteria</taxon>
        <taxon>Pseudomonadati</taxon>
        <taxon>Bacteroidota</taxon>
        <taxon>Chitinophagia</taxon>
        <taxon>Chitinophagales</taxon>
        <taxon>Chitinophagaceae</taxon>
        <taxon>Flaviaestuariibacter</taxon>
    </lineage>
</organism>
<keyword evidence="6 8" id="KW-1133">Transmembrane helix</keyword>
<keyword evidence="11" id="KW-1185">Reference proteome</keyword>
<evidence type="ECO:0000256" key="2">
    <source>
        <dbReference type="ARBA" id="ARBA00022475"/>
    </source>
</evidence>
<feature type="transmembrane region" description="Helical" evidence="8">
    <location>
        <begin position="191"/>
        <end position="210"/>
    </location>
</feature>
<evidence type="ECO:0000313" key="10">
    <source>
        <dbReference type="EMBL" id="TCJ13277.1"/>
    </source>
</evidence>
<keyword evidence="4 10" id="KW-0808">Transferase</keyword>
<evidence type="ECO:0000256" key="6">
    <source>
        <dbReference type="ARBA" id="ARBA00022989"/>
    </source>
</evidence>
<evidence type="ECO:0000256" key="8">
    <source>
        <dbReference type="SAM" id="Phobius"/>
    </source>
</evidence>
<dbReference type="GO" id="GO:0009103">
    <property type="term" value="P:lipopolysaccharide biosynthetic process"/>
    <property type="evidence" value="ECO:0007669"/>
    <property type="project" value="UniProtKB-ARBA"/>
</dbReference>
<gene>
    <name evidence="10" type="ORF">EPD60_12840</name>
</gene>
<dbReference type="GO" id="GO:0016763">
    <property type="term" value="F:pentosyltransferase activity"/>
    <property type="evidence" value="ECO:0007669"/>
    <property type="project" value="TreeGrafter"/>
</dbReference>
<dbReference type="PANTHER" id="PTHR33908">
    <property type="entry name" value="MANNOSYLTRANSFERASE YKCB-RELATED"/>
    <property type="match status" value="1"/>
</dbReference>
<keyword evidence="5 8" id="KW-0812">Transmembrane</keyword>
<evidence type="ECO:0000256" key="4">
    <source>
        <dbReference type="ARBA" id="ARBA00022679"/>
    </source>
</evidence>
<evidence type="ECO:0000259" key="9">
    <source>
        <dbReference type="Pfam" id="PF13231"/>
    </source>
</evidence>
<accession>A0A4R1B7W7</accession>
<keyword evidence="7 8" id="KW-0472">Membrane</keyword>
<dbReference type="InterPro" id="IPR038731">
    <property type="entry name" value="RgtA/B/C-like"/>
</dbReference>
<feature type="transmembrane region" description="Helical" evidence="8">
    <location>
        <begin position="315"/>
        <end position="335"/>
    </location>
</feature>
<feature type="transmembrane region" description="Helical" evidence="8">
    <location>
        <begin position="57"/>
        <end position="87"/>
    </location>
</feature>
<dbReference type="InterPro" id="IPR050297">
    <property type="entry name" value="LipidA_mod_glycosyltrf_83"/>
</dbReference>
<evidence type="ECO:0000256" key="1">
    <source>
        <dbReference type="ARBA" id="ARBA00004651"/>
    </source>
</evidence>
<comment type="subcellular location">
    <subcellularLocation>
        <location evidence="1">Cell membrane</location>
        <topology evidence="1">Multi-pass membrane protein</topology>
    </subcellularLocation>
</comment>
<keyword evidence="2" id="KW-1003">Cell membrane</keyword>
<evidence type="ECO:0000256" key="5">
    <source>
        <dbReference type="ARBA" id="ARBA00022692"/>
    </source>
</evidence>
<dbReference type="GO" id="GO:0005886">
    <property type="term" value="C:plasma membrane"/>
    <property type="evidence" value="ECO:0007669"/>
    <property type="project" value="UniProtKB-SubCell"/>
</dbReference>
<protein>
    <submittedName>
        <fullName evidence="10">Glycosyltransferase family 39 protein</fullName>
    </submittedName>
</protein>
<evidence type="ECO:0000256" key="7">
    <source>
        <dbReference type="ARBA" id="ARBA00023136"/>
    </source>
</evidence>
<name>A0A4R1B7W7_9BACT</name>
<evidence type="ECO:0000256" key="3">
    <source>
        <dbReference type="ARBA" id="ARBA00022676"/>
    </source>
</evidence>
<dbReference type="OrthoDB" id="9813729at2"/>
<feature type="domain" description="Glycosyltransferase RgtA/B/C/D-like" evidence="9">
    <location>
        <begin position="51"/>
        <end position="208"/>
    </location>
</feature>
<comment type="caution">
    <text evidence="10">The sequence shown here is derived from an EMBL/GenBank/DDBJ whole genome shotgun (WGS) entry which is preliminary data.</text>
</comment>
<dbReference type="EMBL" id="SJZI01000046">
    <property type="protein sequence ID" value="TCJ13277.1"/>
    <property type="molecule type" value="Genomic_DNA"/>
</dbReference>
<reference evidence="10 11" key="1">
    <citation type="submission" date="2019-03" db="EMBL/GenBank/DDBJ databases">
        <authorList>
            <person name="Kim M.K.M."/>
        </authorList>
    </citation>
    <scope>NUCLEOTIDE SEQUENCE [LARGE SCALE GENOMIC DNA]</scope>
    <source>
        <strain evidence="10 11">17J68-12</strain>
    </source>
</reference>